<dbReference type="InterPro" id="IPR038881">
    <property type="entry name" value="Yae1-like"/>
</dbReference>
<comment type="subcellular location">
    <subcellularLocation>
        <location evidence="2">Cytoplasm</location>
    </subcellularLocation>
    <subcellularLocation>
        <location evidence="1">Nucleus</location>
    </subcellularLocation>
</comment>
<evidence type="ECO:0000256" key="7">
    <source>
        <dbReference type="ARBA" id="ARBA00023242"/>
    </source>
</evidence>
<evidence type="ECO:0000256" key="5">
    <source>
        <dbReference type="ARBA" id="ARBA00018400"/>
    </source>
</evidence>
<dbReference type="GO" id="GO:0005737">
    <property type="term" value="C:cytoplasm"/>
    <property type="evidence" value="ECO:0007669"/>
    <property type="project" value="UniProtKB-SubCell"/>
</dbReference>
<keyword evidence="10" id="KW-1185">Reference proteome</keyword>
<dbReference type="OrthoDB" id="20086at2759"/>
<dbReference type="Proteomes" id="UP000250043">
    <property type="component" value="Unassembled WGS sequence"/>
</dbReference>
<evidence type="ECO:0000256" key="2">
    <source>
        <dbReference type="ARBA" id="ARBA00004496"/>
    </source>
</evidence>
<evidence type="ECO:0000313" key="10">
    <source>
        <dbReference type="Proteomes" id="UP000250043"/>
    </source>
</evidence>
<protein>
    <recommendedName>
        <fullName evidence="5">Protein YAE1</fullName>
    </recommendedName>
    <alternativeName>
        <fullName evidence="4">Protein yae1</fullName>
    </alternativeName>
</protein>
<reference evidence="9 10" key="1">
    <citation type="submission" date="2016-07" db="EMBL/GenBank/DDBJ databases">
        <title>Draft genome of the white-rot fungus Obba rivulosa 3A-2.</title>
        <authorList>
            <consortium name="DOE Joint Genome Institute"/>
            <person name="Miettinen O."/>
            <person name="Riley R."/>
            <person name="Acob R."/>
            <person name="Barry K."/>
            <person name="Cullen D."/>
            <person name="De Vries R."/>
            <person name="Hainaut M."/>
            <person name="Hatakka A."/>
            <person name="Henrissat B."/>
            <person name="Hilden K."/>
            <person name="Kuo R."/>
            <person name="Labutti K."/>
            <person name="Lipzen A."/>
            <person name="Makela M.R."/>
            <person name="Sandor L."/>
            <person name="Spatafora J.W."/>
            <person name="Grigoriev I.V."/>
            <person name="Hibbett D.S."/>
        </authorList>
    </citation>
    <scope>NUCLEOTIDE SEQUENCE [LARGE SCALE GENOMIC DNA]</scope>
    <source>
        <strain evidence="9 10">3A-2</strain>
    </source>
</reference>
<evidence type="ECO:0000256" key="1">
    <source>
        <dbReference type="ARBA" id="ARBA00004123"/>
    </source>
</evidence>
<proteinExistence type="inferred from homology"/>
<dbReference type="GO" id="GO:0005634">
    <property type="term" value="C:nucleus"/>
    <property type="evidence" value="ECO:0007669"/>
    <property type="project" value="UniProtKB-SubCell"/>
</dbReference>
<comment type="similarity">
    <text evidence="3">Belongs to the YAE1 family.</text>
</comment>
<sequence length="195" mass="21593">MEDELLWNDDSRALQDSEWSKLSSDFTNAGYREGITAGKEGALQEGFDDGYAIVGAPLGRELGLLRGMASALLSFLSKTENIQKHAGLEEARDIASRLTDIRFSDIAPPDLEAERHAREHLEADRKADEDLDFDTNEGLKEKRAIESLEDMMKRMGAGVATSAEVQTRPTADDVQRLRKRLIALSESVGIALQWS</sequence>
<organism evidence="9 10">
    <name type="scientific">Obba rivulosa</name>
    <dbReference type="NCBI Taxonomy" id="1052685"/>
    <lineage>
        <taxon>Eukaryota</taxon>
        <taxon>Fungi</taxon>
        <taxon>Dikarya</taxon>
        <taxon>Basidiomycota</taxon>
        <taxon>Agaricomycotina</taxon>
        <taxon>Agaricomycetes</taxon>
        <taxon>Polyporales</taxon>
        <taxon>Gelatoporiaceae</taxon>
        <taxon>Obba</taxon>
    </lineage>
</organism>
<dbReference type="PANTHER" id="PTHR18829:SF0">
    <property type="entry name" value="PROTEIN YAE1 HOMOLOG"/>
    <property type="match status" value="1"/>
</dbReference>
<dbReference type="EMBL" id="KV722378">
    <property type="protein sequence ID" value="OCH91886.1"/>
    <property type="molecule type" value="Genomic_DNA"/>
</dbReference>
<dbReference type="AlphaFoldDB" id="A0A8E2DM96"/>
<dbReference type="Pfam" id="PF09811">
    <property type="entry name" value="Yae1_N"/>
    <property type="match status" value="1"/>
</dbReference>
<keyword evidence="7" id="KW-0539">Nucleus</keyword>
<feature type="domain" description="Essential protein Yae1 N-terminal" evidence="8">
    <location>
        <begin position="30"/>
        <end position="69"/>
    </location>
</feature>
<name>A0A8E2DM96_9APHY</name>
<evidence type="ECO:0000256" key="4">
    <source>
        <dbReference type="ARBA" id="ARBA00017286"/>
    </source>
</evidence>
<gene>
    <name evidence="9" type="ORF">OBBRIDRAFT_811968</name>
</gene>
<dbReference type="PANTHER" id="PTHR18829">
    <property type="entry name" value="PROTEIN YAE1 HOMOLOG"/>
    <property type="match status" value="1"/>
</dbReference>
<dbReference type="InterPro" id="IPR019191">
    <property type="entry name" value="Essential_protein_Yae1_N"/>
</dbReference>
<evidence type="ECO:0000256" key="6">
    <source>
        <dbReference type="ARBA" id="ARBA00022490"/>
    </source>
</evidence>
<evidence type="ECO:0000259" key="8">
    <source>
        <dbReference type="Pfam" id="PF09811"/>
    </source>
</evidence>
<accession>A0A8E2DM96</accession>
<evidence type="ECO:0000313" key="9">
    <source>
        <dbReference type="EMBL" id="OCH91886.1"/>
    </source>
</evidence>
<evidence type="ECO:0000256" key="3">
    <source>
        <dbReference type="ARBA" id="ARBA00007096"/>
    </source>
</evidence>
<keyword evidence="6" id="KW-0963">Cytoplasm</keyword>